<comment type="caution">
    <text evidence="8">The sequence shown here is derived from an EMBL/GenBank/DDBJ whole genome shotgun (WGS) entry which is preliminary data.</text>
</comment>
<dbReference type="Pfam" id="PF22837">
    <property type="entry name" value="M_Eco57I_C"/>
    <property type="match status" value="1"/>
</dbReference>
<protein>
    <submittedName>
        <fullName evidence="8">N-6 DNA methylase</fullName>
    </submittedName>
</protein>
<organism evidence="8 9">
    <name type="scientific">Pseudonocardia xinjiangensis</name>
    <dbReference type="NCBI Taxonomy" id="75289"/>
    <lineage>
        <taxon>Bacteria</taxon>
        <taxon>Bacillati</taxon>
        <taxon>Actinomycetota</taxon>
        <taxon>Actinomycetes</taxon>
        <taxon>Pseudonocardiales</taxon>
        <taxon>Pseudonocardiaceae</taxon>
        <taxon>Pseudonocardia</taxon>
    </lineage>
</organism>
<keyword evidence="9" id="KW-1185">Reference proteome</keyword>
<accession>A0ABX1RI26</accession>
<evidence type="ECO:0000256" key="3">
    <source>
        <dbReference type="ARBA" id="ARBA00022691"/>
    </source>
</evidence>
<dbReference type="PANTHER" id="PTHR33841">
    <property type="entry name" value="DNA METHYLTRANSFERASE YEEA-RELATED"/>
    <property type="match status" value="1"/>
</dbReference>
<feature type="domain" description="Type II methyltransferase M.Eco57I C-terminal" evidence="7">
    <location>
        <begin position="288"/>
        <end position="525"/>
    </location>
</feature>
<keyword evidence="2" id="KW-0808">Transferase</keyword>
<name>A0ABX1RI26_9PSEU</name>
<evidence type="ECO:0000259" key="6">
    <source>
        <dbReference type="Pfam" id="PF02384"/>
    </source>
</evidence>
<dbReference type="EMBL" id="JAAXKY010000085">
    <property type="protein sequence ID" value="NMH80012.1"/>
    <property type="molecule type" value="Genomic_DNA"/>
</dbReference>
<dbReference type="GO" id="GO:0032259">
    <property type="term" value="P:methylation"/>
    <property type="evidence" value="ECO:0007669"/>
    <property type="project" value="UniProtKB-KW"/>
</dbReference>
<dbReference type="Gene3D" id="3.40.50.150">
    <property type="entry name" value="Vaccinia Virus protein VP39"/>
    <property type="match status" value="1"/>
</dbReference>
<reference evidence="8 9" key="1">
    <citation type="submission" date="2020-04" db="EMBL/GenBank/DDBJ databases">
        <authorList>
            <person name="Klaysubun C."/>
            <person name="Duangmal K."/>
            <person name="Lipun K."/>
        </authorList>
    </citation>
    <scope>NUCLEOTIDE SEQUENCE [LARGE SCALE GENOMIC DNA]</scope>
    <source>
        <strain evidence="8 9">JCM 11839</strain>
    </source>
</reference>
<dbReference type="PANTHER" id="PTHR33841:SF5">
    <property type="entry name" value="DNA METHYLASE (MODIFICATION METHYLASE) (METHYLTRANSFERASE)-RELATED"/>
    <property type="match status" value="1"/>
</dbReference>
<dbReference type="RefSeq" id="WP_169398074.1">
    <property type="nucleotide sequence ID" value="NZ_BAAAJH010000001.1"/>
</dbReference>
<evidence type="ECO:0000313" key="9">
    <source>
        <dbReference type="Proteomes" id="UP001296706"/>
    </source>
</evidence>
<dbReference type="InterPro" id="IPR054520">
    <property type="entry name" value="M_Eco57I_C"/>
</dbReference>
<sequence>MLSQTDGLAASGRSTHEPSTQRRRLGAYYTTESVARVLVEWAVREPDDLVLDPSYGGCAFLRQSIDHLTTIGSPHPHNQVFGADIDGATATWRAHLVAQGVPKTSLHEGDFLLTHPSVELPLCSAVVGNPPYVRHHLLSTDQIEAYGRLRVNTPLSRRANAWAYFVLHSLSFLRPGGRLALLLPSSILHSGGYAGEVRAELSRRCVDVRFIRVRERLFQGVSEESVVLLAVTPSRGPSVWTDPRLVDVDDIDGLRHELASYDQGASPAKTQSPDRSGVVPGIAELVQNRIVKSGRFADVGSLARVRIGVVTGANSFFVRRPSSTWQEDGVSWKPIISRSAWLDRPVWTNADVARIQLHDLPSQLLLASLATSTSPGSHLADEVAAAEEAKLHERSHTSRRPVWYALPDPQVPHVFLPCMGRVAGRAVENSSNATSTNAIHHLWWTDNADPDTRFYRVLATWSDVWRLQGELLGRPYGGGVLKLEPASIRGMYLPLRASKSLHGDLLEAARSASASGNRRRIQEIANKLICLDLGIEDRLLDEIRHACLALEERRQAK</sequence>
<evidence type="ECO:0000313" key="8">
    <source>
        <dbReference type="EMBL" id="NMH80012.1"/>
    </source>
</evidence>
<keyword evidence="4" id="KW-0680">Restriction system</keyword>
<dbReference type="InterPro" id="IPR050953">
    <property type="entry name" value="N4_N6_ade-DNA_methylase"/>
</dbReference>
<dbReference type="InterPro" id="IPR002052">
    <property type="entry name" value="DNA_methylase_N6_adenine_CS"/>
</dbReference>
<dbReference type="PRINTS" id="PR00507">
    <property type="entry name" value="N12N6MTFRASE"/>
</dbReference>
<evidence type="ECO:0000256" key="1">
    <source>
        <dbReference type="ARBA" id="ARBA00022603"/>
    </source>
</evidence>
<evidence type="ECO:0000256" key="2">
    <source>
        <dbReference type="ARBA" id="ARBA00022679"/>
    </source>
</evidence>
<dbReference type="GO" id="GO:0008168">
    <property type="term" value="F:methyltransferase activity"/>
    <property type="evidence" value="ECO:0007669"/>
    <property type="project" value="UniProtKB-KW"/>
</dbReference>
<dbReference type="PROSITE" id="PS00092">
    <property type="entry name" value="N6_MTASE"/>
    <property type="match status" value="1"/>
</dbReference>
<proteinExistence type="predicted"/>
<keyword evidence="1 8" id="KW-0489">Methyltransferase</keyword>
<feature type="region of interest" description="Disordered" evidence="5">
    <location>
        <begin position="1"/>
        <end position="25"/>
    </location>
</feature>
<dbReference type="InterPro" id="IPR003356">
    <property type="entry name" value="DNA_methylase_A-5"/>
</dbReference>
<dbReference type="InterPro" id="IPR029063">
    <property type="entry name" value="SAM-dependent_MTases_sf"/>
</dbReference>
<evidence type="ECO:0000256" key="4">
    <source>
        <dbReference type="ARBA" id="ARBA00022747"/>
    </source>
</evidence>
<dbReference type="Pfam" id="PF02384">
    <property type="entry name" value="N6_Mtase"/>
    <property type="match status" value="1"/>
</dbReference>
<evidence type="ECO:0000259" key="7">
    <source>
        <dbReference type="Pfam" id="PF22837"/>
    </source>
</evidence>
<dbReference type="SUPFAM" id="SSF53335">
    <property type="entry name" value="S-adenosyl-L-methionine-dependent methyltransferases"/>
    <property type="match status" value="1"/>
</dbReference>
<evidence type="ECO:0000256" key="5">
    <source>
        <dbReference type="SAM" id="MobiDB-lite"/>
    </source>
</evidence>
<gene>
    <name evidence="8" type="ORF">HF577_23330</name>
</gene>
<keyword evidence="3" id="KW-0949">S-adenosyl-L-methionine</keyword>
<feature type="domain" description="DNA methylase adenine-specific" evidence="6">
    <location>
        <begin position="21"/>
        <end position="228"/>
    </location>
</feature>
<dbReference type="Proteomes" id="UP001296706">
    <property type="component" value="Unassembled WGS sequence"/>
</dbReference>